<dbReference type="VEuPathDB" id="TriTrypDB:ADEAN_000654800"/>
<evidence type="ECO:0000313" key="7">
    <source>
        <dbReference type="EMBL" id="CAD2219055.1"/>
    </source>
</evidence>
<dbReference type="CDD" id="cd14498">
    <property type="entry name" value="DSP"/>
    <property type="match status" value="1"/>
</dbReference>
<dbReference type="InterPro" id="IPR001611">
    <property type="entry name" value="Leu-rich_rpt"/>
</dbReference>
<dbReference type="GO" id="GO:0033550">
    <property type="term" value="F:MAP kinase tyrosine phosphatase activity"/>
    <property type="evidence" value="ECO:0007669"/>
    <property type="project" value="TreeGrafter"/>
</dbReference>
<feature type="domain" description="Tyrosine specific protein phosphatases" evidence="6">
    <location>
        <begin position="215"/>
        <end position="270"/>
    </location>
</feature>
<protein>
    <submittedName>
        <fullName evidence="7">Leucine rich repeat/Dual specificity phosphatase, catalytic domain containing protein, putative</fullName>
    </submittedName>
</protein>
<organism evidence="7 8">
    <name type="scientific">Angomonas deanei</name>
    <dbReference type="NCBI Taxonomy" id="59799"/>
    <lineage>
        <taxon>Eukaryota</taxon>
        <taxon>Discoba</taxon>
        <taxon>Euglenozoa</taxon>
        <taxon>Kinetoplastea</taxon>
        <taxon>Metakinetoplastina</taxon>
        <taxon>Trypanosomatida</taxon>
        <taxon>Trypanosomatidae</taxon>
        <taxon>Strigomonadinae</taxon>
        <taxon>Angomonas</taxon>
    </lineage>
</organism>
<dbReference type="InterPro" id="IPR029021">
    <property type="entry name" value="Prot-tyrosine_phosphatase-like"/>
</dbReference>
<dbReference type="EMBL" id="LR877156">
    <property type="protein sequence ID" value="CAD2219055.1"/>
    <property type="molecule type" value="Genomic_DNA"/>
</dbReference>
<dbReference type="Gene3D" id="3.80.10.10">
    <property type="entry name" value="Ribonuclease Inhibitor"/>
    <property type="match status" value="1"/>
</dbReference>
<proteinExistence type="inferred from homology"/>
<keyword evidence="8" id="KW-1185">Reference proteome</keyword>
<dbReference type="Proteomes" id="UP000515908">
    <property type="component" value="Chromosome 12"/>
</dbReference>
<dbReference type="GO" id="GO:0004722">
    <property type="term" value="F:protein serine/threonine phosphatase activity"/>
    <property type="evidence" value="ECO:0007669"/>
    <property type="project" value="UniProtKB-EC"/>
</dbReference>
<dbReference type="AlphaFoldDB" id="A0A7G2CI70"/>
<keyword evidence="2" id="KW-0378">Hydrolase</keyword>
<dbReference type="InterPro" id="IPR020422">
    <property type="entry name" value="TYR_PHOSPHATASE_DUAL_dom"/>
</dbReference>
<evidence type="ECO:0000256" key="4">
    <source>
        <dbReference type="ARBA" id="ARBA00048336"/>
    </source>
</evidence>
<dbReference type="PANTHER" id="PTHR10159:SF511">
    <property type="entry name" value="DUAL SPECIFICITY PROTEIN PHOSPHATASE 1"/>
    <property type="match status" value="1"/>
</dbReference>
<keyword evidence="3" id="KW-0904">Protein phosphatase</keyword>
<dbReference type="PROSITE" id="PS50056">
    <property type="entry name" value="TYR_PHOSPHATASE_2"/>
    <property type="match status" value="1"/>
</dbReference>
<reference evidence="7 8" key="1">
    <citation type="submission" date="2020-08" db="EMBL/GenBank/DDBJ databases">
        <authorList>
            <person name="Newling K."/>
            <person name="Davey J."/>
            <person name="Forrester S."/>
        </authorList>
    </citation>
    <scope>NUCLEOTIDE SEQUENCE [LARGE SCALE GENOMIC DNA]</scope>
    <source>
        <strain evidence="8">Crithidia deanei Carvalho (ATCC PRA-265)</strain>
    </source>
</reference>
<dbReference type="OrthoDB" id="10252009at2759"/>
<dbReference type="InterPro" id="IPR032675">
    <property type="entry name" value="LRR_dom_sf"/>
</dbReference>
<dbReference type="PROSITE" id="PS51450">
    <property type="entry name" value="LRR"/>
    <property type="match status" value="1"/>
</dbReference>
<dbReference type="GO" id="GO:0017017">
    <property type="term" value="F:MAP kinase tyrosine/serine/threonine phosphatase activity"/>
    <property type="evidence" value="ECO:0007669"/>
    <property type="project" value="TreeGrafter"/>
</dbReference>
<evidence type="ECO:0000259" key="5">
    <source>
        <dbReference type="PROSITE" id="PS50054"/>
    </source>
</evidence>
<evidence type="ECO:0000259" key="6">
    <source>
        <dbReference type="PROSITE" id="PS50056"/>
    </source>
</evidence>
<dbReference type="Pfam" id="PF00782">
    <property type="entry name" value="DSPc"/>
    <property type="match status" value="1"/>
</dbReference>
<dbReference type="SMART" id="SM00195">
    <property type="entry name" value="DSPc"/>
    <property type="match status" value="1"/>
</dbReference>
<dbReference type="Pfam" id="PF13855">
    <property type="entry name" value="LRR_8"/>
    <property type="match status" value="1"/>
</dbReference>
<gene>
    <name evidence="7" type="ORF">ADEAN_000654800</name>
</gene>
<dbReference type="SUPFAM" id="SSF52799">
    <property type="entry name" value="(Phosphotyrosine protein) phosphatases II"/>
    <property type="match status" value="1"/>
</dbReference>
<evidence type="ECO:0000313" key="8">
    <source>
        <dbReference type="Proteomes" id="UP000515908"/>
    </source>
</evidence>
<dbReference type="Gene3D" id="3.90.190.10">
    <property type="entry name" value="Protein tyrosine phosphatase superfamily"/>
    <property type="match status" value="1"/>
</dbReference>
<evidence type="ECO:0000256" key="2">
    <source>
        <dbReference type="ARBA" id="ARBA00022801"/>
    </source>
</evidence>
<comment type="similarity">
    <text evidence="1">Belongs to the protein-tyrosine phosphatase family. Non-receptor class dual specificity subfamily.</text>
</comment>
<comment type="catalytic activity">
    <reaction evidence="4">
        <text>O-phospho-L-threonyl-[protein] + H2O = L-threonyl-[protein] + phosphate</text>
        <dbReference type="Rhea" id="RHEA:47004"/>
        <dbReference type="Rhea" id="RHEA-COMP:11060"/>
        <dbReference type="Rhea" id="RHEA-COMP:11605"/>
        <dbReference type="ChEBI" id="CHEBI:15377"/>
        <dbReference type="ChEBI" id="CHEBI:30013"/>
        <dbReference type="ChEBI" id="CHEBI:43474"/>
        <dbReference type="ChEBI" id="CHEBI:61977"/>
        <dbReference type="EC" id="3.1.3.16"/>
    </reaction>
</comment>
<dbReference type="PROSITE" id="PS50054">
    <property type="entry name" value="TYR_PHOSPHATASE_DUAL"/>
    <property type="match status" value="1"/>
</dbReference>
<name>A0A7G2CI70_9TRYP</name>
<accession>A0A7G2CI70</accession>
<sequence>MFEGKNCKNLIQLDVNSNSLKAIPQSLFKLKKLEVLSLNHNQIVDLPLQDMDKAILPSILRIGMEFNLLKRFPVEFIEQCTQLNELNLTNNEPLLDHPVPLDRLLASPLAKGSKSLLLRLDNRPRFIEQMQSEKWSEKAPWLTVDLQKIYPDKVLDFLYLGSVRTAQTVTVYHDLDIKYVLTVGRGLEVTLDPGMKHLVLPINDFPEENMSILFQEAFDFIDEARKEKKGILIHCFAGLSRSVTIAAAYIMKNEKMTRDKAMDLIKQARPAARPNDGFMNELLTFEKTLGLDKGQ</sequence>
<dbReference type="InterPro" id="IPR000387">
    <property type="entry name" value="Tyr_Pase_dom"/>
</dbReference>
<evidence type="ECO:0000256" key="3">
    <source>
        <dbReference type="ARBA" id="ARBA00022912"/>
    </source>
</evidence>
<dbReference type="InterPro" id="IPR000340">
    <property type="entry name" value="Dual-sp_phosphatase_cat-dom"/>
</dbReference>
<dbReference type="GO" id="GO:0005737">
    <property type="term" value="C:cytoplasm"/>
    <property type="evidence" value="ECO:0007669"/>
    <property type="project" value="TreeGrafter"/>
</dbReference>
<dbReference type="PANTHER" id="PTHR10159">
    <property type="entry name" value="DUAL SPECIFICITY PROTEIN PHOSPHATASE"/>
    <property type="match status" value="1"/>
</dbReference>
<dbReference type="FunFam" id="3.90.190.10:FF:000004">
    <property type="entry name" value="Protein phosphatase Slingshot homolog 2"/>
    <property type="match status" value="1"/>
</dbReference>
<dbReference type="SUPFAM" id="SSF52075">
    <property type="entry name" value="Outer arm dynein light chain 1"/>
    <property type="match status" value="1"/>
</dbReference>
<dbReference type="GO" id="GO:0043409">
    <property type="term" value="P:negative regulation of MAPK cascade"/>
    <property type="evidence" value="ECO:0007669"/>
    <property type="project" value="TreeGrafter"/>
</dbReference>
<dbReference type="GO" id="GO:0008330">
    <property type="term" value="F:protein tyrosine/threonine phosphatase activity"/>
    <property type="evidence" value="ECO:0007669"/>
    <property type="project" value="TreeGrafter"/>
</dbReference>
<feature type="domain" description="Tyrosine-protein phosphatase" evidence="5">
    <location>
        <begin position="150"/>
        <end position="291"/>
    </location>
</feature>
<evidence type="ECO:0000256" key="1">
    <source>
        <dbReference type="ARBA" id="ARBA00008601"/>
    </source>
</evidence>